<evidence type="ECO:0000256" key="1">
    <source>
        <dbReference type="ARBA" id="ARBA00022553"/>
    </source>
</evidence>
<dbReference type="InterPro" id="IPR001849">
    <property type="entry name" value="PH_domain"/>
</dbReference>
<accession>A0A8H7EU00</accession>
<dbReference type="PROSITE" id="PS50003">
    <property type="entry name" value="PH_DOMAIN"/>
    <property type="match status" value="1"/>
</dbReference>
<evidence type="ECO:0000259" key="3">
    <source>
        <dbReference type="PROSITE" id="PS50003"/>
    </source>
</evidence>
<evidence type="ECO:0000256" key="2">
    <source>
        <dbReference type="SAM" id="MobiDB-lite"/>
    </source>
</evidence>
<feature type="region of interest" description="Disordered" evidence="2">
    <location>
        <begin position="184"/>
        <end position="255"/>
    </location>
</feature>
<dbReference type="Gene3D" id="2.30.29.30">
    <property type="entry name" value="Pleckstrin-homology domain (PH domain)/Phosphotyrosine-binding domain (PTB)"/>
    <property type="match status" value="1"/>
</dbReference>
<comment type="caution">
    <text evidence="4">The sequence shown here is derived from an EMBL/GenBank/DDBJ whole genome shotgun (WGS) entry which is preliminary data.</text>
</comment>
<dbReference type="Pfam" id="PF20400">
    <property type="entry name" value="BAR_4"/>
    <property type="match status" value="1"/>
</dbReference>
<dbReference type="PANTHER" id="PTHR31941:SF1">
    <property type="entry name" value="CYTOSKELETAL SIGNALING PROTEIN SLM1"/>
    <property type="match status" value="1"/>
</dbReference>
<feature type="domain" description="PH" evidence="3">
    <location>
        <begin position="550"/>
        <end position="666"/>
    </location>
</feature>
<feature type="compositionally biased region" description="Low complexity" evidence="2">
    <location>
        <begin position="26"/>
        <end position="47"/>
    </location>
</feature>
<dbReference type="InterPro" id="IPR011993">
    <property type="entry name" value="PH-like_dom_sf"/>
</dbReference>
<feature type="compositionally biased region" description="Polar residues" evidence="2">
    <location>
        <begin position="710"/>
        <end position="720"/>
    </location>
</feature>
<feature type="compositionally biased region" description="Low complexity" evidence="2">
    <location>
        <begin position="835"/>
        <end position="862"/>
    </location>
</feature>
<evidence type="ECO:0000313" key="4">
    <source>
        <dbReference type="EMBL" id="KAF7727192.1"/>
    </source>
</evidence>
<feature type="region of interest" description="Disordered" evidence="2">
    <location>
        <begin position="1"/>
        <end position="74"/>
    </location>
</feature>
<feature type="compositionally biased region" description="Low complexity" evidence="2">
    <location>
        <begin position="883"/>
        <end position="905"/>
    </location>
</feature>
<proteinExistence type="predicted"/>
<feature type="region of interest" description="Disordered" evidence="2">
    <location>
        <begin position="673"/>
        <end position="916"/>
    </location>
</feature>
<dbReference type="InterPro" id="IPR046869">
    <property type="entry name" value="SLM1/RGC1-like_PH"/>
</dbReference>
<dbReference type="PANTHER" id="PTHR31941">
    <property type="entry name" value="CYTOSKELETAL SIGNALING PROTEIN SLM1"/>
    <property type="match status" value="1"/>
</dbReference>
<feature type="compositionally biased region" description="Low complexity" evidence="2">
    <location>
        <begin position="54"/>
        <end position="63"/>
    </location>
</feature>
<keyword evidence="5" id="KW-1185">Reference proteome</keyword>
<dbReference type="AlphaFoldDB" id="A0A8H7EU00"/>
<feature type="compositionally biased region" description="Low complexity" evidence="2">
    <location>
        <begin position="237"/>
        <end position="255"/>
    </location>
</feature>
<dbReference type="SUPFAM" id="SSF50729">
    <property type="entry name" value="PH domain-like"/>
    <property type="match status" value="1"/>
</dbReference>
<protein>
    <recommendedName>
        <fullName evidence="3">PH domain-containing protein</fullName>
    </recommendedName>
</protein>
<organism evidence="4 5">
    <name type="scientific">Apophysomyces ossiformis</name>
    <dbReference type="NCBI Taxonomy" id="679940"/>
    <lineage>
        <taxon>Eukaryota</taxon>
        <taxon>Fungi</taxon>
        <taxon>Fungi incertae sedis</taxon>
        <taxon>Mucoromycota</taxon>
        <taxon>Mucoromycotina</taxon>
        <taxon>Mucoromycetes</taxon>
        <taxon>Mucorales</taxon>
        <taxon>Mucorineae</taxon>
        <taxon>Mucoraceae</taxon>
        <taxon>Apophysomyces</taxon>
    </lineage>
</organism>
<dbReference type="InterPro" id="IPR046868">
    <property type="entry name" value="BAR_4"/>
</dbReference>
<name>A0A8H7EU00_9FUNG</name>
<feature type="compositionally biased region" description="Low complexity" evidence="2">
    <location>
        <begin position="200"/>
        <end position="229"/>
    </location>
</feature>
<feature type="compositionally biased region" description="Polar residues" evidence="2">
    <location>
        <begin position="820"/>
        <end position="830"/>
    </location>
</feature>
<sequence>MATTIASPPPRPDKSKLRNPSVSQTPPSSADLFPSSSSTSSSEIPASMLPPPSTSSITTPTTSAMTDEPLSLPLEKIRQRSRFTEHFEQKAQPEWIESLSENDFHVSTRKPAKMMTLRPLGLQQQQHASSTATLETIRALPSSPTTPTGSRRPSLAATSVAISSVKSATPPVVQRPRQFSLVDWPRSTTSSSSINVPMTASFSSSSAKSEANPSTAITTSTSISSPSASVSRPRLGSNASSSNNTTTTTTTSLLPKASPSKVSLFSLNRAEVIIHRLEHWLQLLKAVTSWLDEMSKISLQSSRCYYQRGLPQLTGPITTATEIGSGIGGGGAGLDATNASATVQAGLQVLTMQLAADQQAFGNTLQHTYLPGLLKLRKECKERIRELKTDPSLAMDELLRRAETTRKTMAQLNKCCKSIQEGGSGGGGGQDPWIANLYVLRQLKREVDEENRLRLLMVPIQQETAAFEQRLLDTVKPAIQFCYERLAPGAWDGSADAETAPFKLLMDQIVPDHEWAQFVEHQKKELVNEKNPIKDYLKINYPNKMNPYVMTLYKGPLERQIGGVRKQFSQRIFALTQSGYLHQFRLDDKVSPERSIYIPNTVIVPSMDISHLAAHGPEENDLATAYTFEIRRSATAAFKRDKIYVFRAQSRDELLTWCRLLVDVASRPATQLTQPVTSTLRNPSLDSTSSMEDDERENEERAITPRRRTPSSVAHSSSDGTVEAASPSTPRAATATATTVVTGMVSSTTLETEHHTAPFTAPLSENISKEKEREEEDSSNRLPLLTHLDEDDEDDDTASTTSVITAKFVSEPLPLDGRRISSTSMATTTFDDAESSVYFSSASSPTISRRSSASSSDHSSSAGPIQAMALPGLETSDVSYHHPLSSSPPALSSSSVPLAPSTPVSEKNPQRRRPTYEAELNLAATEMVEENPPLYT</sequence>
<keyword evidence="1" id="KW-0597">Phosphoprotein</keyword>
<dbReference type="OrthoDB" id="2264563at2759"/>
<reference evidence="4" key="1">
    <citation type="submission" date="2020-01" db="EMBL/GenBank/DDBJ databases">
        <title>Genome Sequencing of Three Apophysomyces-Like Fungal Strains Confirms a Novel Fungal Genus in the Mucoromycota with divergent Burkholderia-like Endosymbiotic Bacteria.</title>
        <authorList>
            <person name="Stajich J.E."/>
            <person name="Macias A.M."/>
            <person name="Carter-House D."/>
            <person name="Lovett B."/>
            <person name="Kasson L.R."/>
            <person name="Berry K."/>
            <person name="Grigoriev I."/>
            <person name="Chang Y."/>
            <person name="Spatafora J."/>
            <person name="Kasson M.T."/>
        </authorList>
    </citation>
    <scope>NUCLEOTIDE SEQUENCE</scope>
    <source>
        <strain evidence="4">NRRL A-21654</strain>
    </source>
</reference>
<dbReference type="EMBL" id="JABAYA010000062">
    <property type="protein sequence ID" value="KAF7727192.1"/>
    <property type="molecule type" value="Genomic_DNA"/>
</dbReference>
<gene>
    <name evidence="4" type="ORF">EC973_007890</name>
</gene>
<evidence type="ECO:0000313" key="5">
    <source>
        <dbReference type="Proteomes" id="UP000605846"/>
    </source>
</evidence>
<dbReference type="Pfam" id="PF20399">
    <property type="entry name" value="PH_20"/>
    <property type="match status" value="1"/>
</dbReference>
<dbReference type="Proteomes" id="UP000605846">
    <property type="component" value="Unassembled WGS sequence"/>
</dbReference>
<feature type="compositionally biased region" description="Polar residues" evidence="2">
    <location>
        <begin position="186"/>
        <end position="198"/>
    </location>
</feature>
<dbReference type="SMART" id="SM00233">
    <property type="entry name" value="PH"/>
    <property type="match status" value="1"/>
</dbReference>
<feature type="compositionally biased region" description="Polar residues" evidence="2">
    <location>
        <begin position="673"/>
        <end position="690"/>
    </location>
</feature>
<feature type="compositionally biased region" description="Low complexity" evidence="2">
    <location>
        <begin position="724"/>
        <end position="749"/>
    </location>
</feature>